<evidence type="ECO:0000313" key="4">
    <source>
        <dbReference type="Proteomes" id="UP000215506"/>
    </source>
</evidence>
<evidence type="ECO:0000256" key="2">
    <source>
        <dbReference type="ARBA" id="ARBA00023002"/>
    </source>
</evidence>
<sequence>MDISGKAAIVTGGAGGLGEATVRRLVADGARVVIADLAQEKGEKLAADLGNAATFVRTDVTDDASVAAAIAAAAELGELRVTVNAHGGPVAQQRILSRDGAPMPQELFDRTIAIYLSGTFNVLRQSAAAMAALGPLESGVRGLVVDTASIAAFEGQVGQSDYSAAKGGVVGLGLVAARDLSAVGVRVVTIAPGTFFTPAFQLDEEQAEQTWGRAVPFPKRMGRPGEYADLVSFLIGNDYINGETIRIDGAQRFGLK</sequence>
<dbReference type="PROSITE" id="PS00061">
    <property type="entry name" value="ADH_SHORT"/>
    <property type="match status" value="1"/>
</dbReference>
<dbReference type="Pfam" id="PF00106">
    <property type="entry name" value="adh_short"/>
    <property type="match status" value="1"/>
</dbReference>
<reference evidence="3 4" key="1">
    <citation type="submission" date="2017-07" db="EMBL/GenBank/DDBJ databases">
        <title>First draft Genome Sequence of Nocardia cerradoensis isolated from human infection.</title>
        <authorList>
            <person name="Carrasco G."/>
        </authorList>
    </citation>
    <scope>NUCLEOTIDE SEQUENCE [LARGE SCALE GENOMIC DNA]</scope>
    <source>
        <strain evidence="3 4">CNM20130759</strain>
    </source>
</reference>
<dbReference type="RefSeq" id="WP_094024001.1">
    <property type="nucleotide sequence ID" value="NZ_NGAF01000001.1"/>
</dbReference>
<dbReference type="InterPro" id="IPR036291">
    <property type="entry name" value="NAD(P)-bd_dom_sf"/>
</dbReference>
<dbReference type="Gene3D" id="3.40.50.720">
    <property type="entry name" value="NAD(P)-binding Rossmann-like Domain"/>
    <property type="match status" value="1"/>
</dbReference>
<dbReference type="Proteomes" id="UP000215506">
    <property type="component" value="Unassembled WGS sequence"/>
</dbReference>
<keyword evidence="4" id="KW-1185">Reference proteome</keyword>
<dbReference type="PRINTS" id="PR00081">
    <property type="entry name" value="GDHRDH"/>
</dbReference>
<dbReference type="InterPro" id="IPR002347">
    <property type="entry name" value="SDR_fam"/>
</dbReference>
<comment type="caution">
    <text evidence="3">The sequence shown here is derived from an EMBL/GenBank/DDBJ whole genome shotgun (WGS) entry which is preliminary data.</text>
</comment>
<comment type="similarity">
    <text evidence="1">Belongs to the short-chain dehydrogenases/reductases (SDR) family.</text>
</comment>
<protein>
    <submittedName>
        <fullName evidence="3">Putative oxidoreductase</fullName>
        <ecNumber evidence="3">1.-.-.-</ecNumber>
    </submittedName>
</protein>
<keyword evidence="2 3" id="KW-0560">Oxidoreductase</keyword>
<evidence type="ECO:0000256" key="1">
    <source>
        <dbReference type="ARBA" id="ARBA00006484"/>
    </source>
</evidence>
<name>A0A231HDF0_9NOCA</name>
<dbReference type="PANTHER" id="PTHR43658">
    <property type="entry name" value="SHORT-CHAIN DEHYDROGENASE/REDUCTASE"/>
    <property type="match status" value="1"/>
</dbReference>
<organism evidence="3 4">
    <name type="scientific">Nocardia cerradoensis</name>
    <dbReference type="NCBI Taxonomy" id="85688"/>
    <lineage>
        <taxon>Bacteria</taxon>
        <taxon>Bacillati</taxon>
        <taxon>Actinomycetota</taxon>
        <taxon>Actinomycetes</taxon>
        <taxon>Mycobacteriales</taxon>
        <taxon>Nocardiaceae</taxon>
        <taxon>Nocardia</taxon>
    </lineage>
</organism>
<dbReference type="EMBL" id="NGAF01000001">
    <property type="protein sequence ID" value="OXR46951.1"/>
    <property type="molecule type" value="Genomic_DNA"/>
</dbReference>
<accession>A0A231HDF0</accession>
<gene>
    <name evidence="3" type="ORF">B7C42_00067</name>
</gene>
<evidence type="ECO:0000313" key="3">
    <source>
        <dbReference type="EMBL" id="OXR46951.1"/>
    </source>
</evidence>
<dbReference type="PANTHER" id="PTHR43658:SF8">
    <property type="entry name" value="17-BETA-HYDROXYSTEROID DEHYDROGENASE 14-RELATED"/>
    <property type="match status" value="1"/>
</dbReference>
<dbReference type="GO" id="GO:0016491">
    <property type="term" value="F:oxidoreductase activity"/>
    <property type="evidence" value="ECO:0007669"/>
    <property type="project" value="UniProtKB-KW"/>
</dbReference>
<dbReference type="SUPFAM" id="SSF51735">
    <property type="entry name" value="NAD(P)-binding Rossmann-fold domains"/>
    <property type="match status" value="1"/>
</dbReference>
<dbReference type="InterPro" id="IPR020904">
    <property type="entry name" value="Sc_DH/Rdtase_CS"/>
</dbReference>
<proteinExistence type="inferred from homology"/>
<dbReference type="EC" id="1.-.-.-" evidence="3"/>
<dbReference type="AlphaFoldDB" id="A0A231HDF0"/>